<dbReference type="PANTHER" id="PTHR21666">
    <property type="entry name" value="PEPTIDASE-RELATED"/>
    <property type="match status" value="1"/>
</dbReference>
<dbReference type="Gene3D" id="2.70.70.10">
    <property type="entry name" value="Glucose Permease (Domain IIA)"/>
    <property type="match status" value="1"/>
</dbReference>
<evidence type="ECO:0000259" key="2">
    <source>
        <dbReference type="Pfam" id="PF01551"/>
    </source>
</evidence>
<dbReference type="EMBL" id="BAAAES010000001">
    <property type="protein sequence ID" value="GAA0657799.1"/>
    <property type="molecule type" value="Genomic_DNA"/>
</dbReference>
<sequence>MTPAAALALLATVAAPATAQLAPAVAAPTAQVDPAAATFRMTGPVMQGGLIVVHAPRDAVSVTLDGKALPLAPDGLFVVGFDRDAGPQAMLAAVLADGRQVTRALAVAPRAWRIERLDTLPRFPAPDPVMAQLRPAELARIVAARALSTDAQGWRQPFVWPATGRISGLFGAQRIYRGEPGAYHSGTDIARPTGSPVVAPADGVVILAADHPFTLEGNLLMIDHGDGLNSAFLHLSRIDVKVGDHVRQGQTVGAVGATGRATGPHLHWSLRWRDARLDPMLLAGAMPAQ</sequence>
<evidence type="ECO:0000313" key="3">
    <source>
        <dbReference type="EMBL" id="GAA0657799.1"/>
    </source>
</evidence>
<keyword evidence="1" id="KW-0732">Signal</keyword>
<protein>
    <submittedName>
        <fullName evidence="3">M23 family metallopeptidase</fullName>
    </submittedName>
</protein>
<accession>A0ABP3SZQ5</accession>
<organism evidence="3 4">
    <name type="scientific">Sphingomonas insulae</name>
    <dbReference type="NCBI Taxonomy" id="424800"/>
    <lineage>
        <taxon>Bacteria</taxon>
        <taxon>Pseudomonadati</taxon>
        <taxon>Pseudomonadota</taxon>
        <taxon>Alphaproteobacteria</taxon>
        <taxon>Sphingomonadales</taxon>
        <taxon>Sphingomonadaceae</taxon>
        <taxon>Sphingomonas</taxon>
    </lineage>
</organism>
<feature type="domain" description="M23ase beta-sheet core" evidence="2">
    <location>
        <begin position="183"/>
        <end position="279"/>
    </location>
</feature>
<dbReference type="CDD" id="cd12797">
    <property type="entry name" value="M23_peptidase"/>
    <property type="match status" value="1"/>
</dbReference>
<evidence type="ECO:0000313" key="4">
    <source>
        <dbReference type="Proteomes" id="UP001500238"/>
    </source>
</evidence>
<dbReference type="Proteomes" id="UP001500238">
    <property type="component" value="Unassembled WGS sequence"/>
</dbReference>
<dbReference type="InterPro" id="IPR016047">
    <property type="entry name" value="M23ase_b-sheet_dom"/>
</dbReference>
<feature type="chain" id="PRO_5045910524" evidence="1">
    <location>
        <begin position="20"/>
        <end position="289"/>
    </location>
</feature>
<reference evidence="4" key="1">
    <citation type="journal article" date="2019" name="Int. J. Syst. Evol. Microbiol.">
        <title>The Global Catalogue of Microorganisms (GCM) 10K type strain sequencing project: providing services to taxonomists for standard genome sequencing and annotation.</title>
        <authorList>
            <consortium name="The Broad Institute Genomics Platform"/>
            <consortium name="The Broad Institute Genome Sequencing Center for Infectious Disease"/>
            <person name="Wu L."/>
            <person name="Ma J."/>
        </authorList>
    </citation>
    <scope>NUCLEOTIDE SEQUENCE [LARGE SCALE GENOMIC DNA]</scope>
    <source>
        <strain evidence="4">JCM 14603</strain>
    </source>
</reference>
<feature type="signal peptide" evidence="1">
    <location>
        <begin position="1"/>
        <end position="19"/>
    </location>
</feature>
<proteinExistence type="predicted"/>
<dbReference type="RefSeq" id="WP_163957420.1">
    <property type="nucleotide sequence ID" value="NZ_BAAAES010000001.1"/>
</dbReference>
<evidence type="ECO:0000256" key="1">
    <source>
        <dbReference type="SAM" id="SignalP"/>
    </source>
</evidence>
<dbReference type="InterPro" id="IPR050570">
    <property type="entry name" value="Cell_wall_metabolism_enzyme"/>
</dbReference>
<gene>
    <name evidence="3" type="ORF">GCM10009102_02470</name>
</gene>
<dbReference type="Pfam" id="PF01551">
    <property type="entry name" value="Peptidase_M23"/>
    <property type="match status" value="1"/>
</dbReference>
<comment type="caution">
    <text evidence="3">The sequence shown here is derived from an EMBL/GenBank/DDBJ whole genome shotgun (WGS) entry which is preliminary data.</text>
</comment>
<keyword evidence="4" id="KW-1185">Reference proteome</keyword>
<dbReference type="PANTHER" id="PTHR21666:SF285">
    <property type="entry name" value="M23 FAMILY METALLOPEPTIDASE"/>
    <property type="match status" value="1"/>
</dbReference>
<dbReference type="SUPFAM" id="SSF51261">
    <property type="entry name" value="Duplicated hybrid motif"/>
    <property type="match status" value="1"/>
</dbReference>
<name>A0ABP3SZQ5_9SPHN</name>
<dbReference type="InterPro" id="IPR011055">
    <property type="entry name" value="Dup_hybrid_motif"/>
</dbReference>